<dbReference type="Gene3D" id="3.40.50.300">
    <property type="entry name" value="P-loop containing nucleotide triphosphate hydrolases"/>
    <property type="match status" value="1"/>
</dbReference>
<dbReference type="InterPro" id="IPR022300">
    <property type="entry name" value="PPK2-rel_1"/>
</dbReference>
<name>A0ABY4BN63_9FLAO</name>
<keyword evidence="2" id="KW-0808">Transferase</keyword>
<keyword evidence="6" id="KW-1185">Reference proteome</keyword>
<dbReference type="PANTHER" id="PTHR34383">
    <property type="entry name" value="POLYPHOSPHATE:AMP PHOSPHOTRANSFERASE-RELATED"/>
    <property type="match status" value="1"/>
</dbReference>
<dbReference type="SUPFAM" id="SSF52540">
    <property type="entry name" value="P-loop containing nucleoside triphosphate hydrolases"/>
    <property type="match status" value="1"/>
</dbReference>
<dbReference type="Proteomes" id="UP000831460">
    <property type="component" value="Chromosome"/>
</dbReference>
<organism evidence="5 6">
    <name type="scientific">Chryseobacterium suipulveris</name>
    <dbReference type="NCBI Taxonomy" id="2929800"/>
    <lineage>
        <taxon>Bacteria</taxon>
        <taxon>Pseudomonadati</taxon>
        <taxon>Bacteroidota</taxon>
        <taxon>Flavobacteriia</taxon>
        <taxon>Flavobacteriales</taxon>
        <taxon>Weeksellaceae</taxon>
        <taxon>Chryseobacterium group</taxon>
        <taxon>Chryseobacterium</taxon>
    </lineage>
</organism>
<dbReference type="GO" id="GO:0016301">
    <property type="term" value="F:kinase activity"/>
    <property type="evidence" value="ECO:0007669"/>
    <property type="project" value="UniProtKB-KW"/>
</dbReference>
<accession>A0ABY4BN63</accession>
<sequence length="289" mass="33633">MDLDFTDNFVVKGKFSIKNADTEYTGKLTKEEGQKMLQDEKVKLRKLQERLYADGSKSLLIVIQAMDAAGKDSLVEHVFGGVNPQGCEVTSFKAPSTKEYSHDFLWRQYLALPAKGKIGIFNRSHYESVLVCKVHPEYNLSEKVWKSIDDFDDKFWENRYESIRNFEKHLAQNGTTIVKIFLNVSKKEQKKRFIDRIDEQEKNWKFSMGDLPERALWDKYMKAYEEAISETSKDYAPWFAIPADDKWFARVAVIQIIIDALTGMDLKYPVLSDKDRESLQEAKQQLLNE</sequence>
<dbReference type="EMBL" id="CP094532">
    <property type="protein sequence ID" value="UOE40642.1"/>
    <property type="molecule type" value="Genomic_DNA"/>
</dbReference>
<comment type="similarity">
    <text evidence="1">Belongs to the polyphosphate kinase 2 (PPK2) family. Class I subfamily.</text>
</comment>
<dbReference type="InterPro" id="IPR016898">
    <property type="entry name" value="Polyphosphate_phosphotransfera"/>
</dbReference>
<dbReference type="RefSeq" id="WP_243548612.1">
    <property type="nucleotide sequence ID" value="NZ_CP094532.1"/>
</dbReference>
<dbReference type="PIRSF" id="PIRSF028756">
    <property type="entry name" value="PPK2_prd"/>
    <property type="match status" value="1"/>
</dbReference>
<dbReference type="NCBIfam" id="TIGR03709">
    <property type="entry name" value="PPK2_rel_1"/>
    <property type="match status" value="1"/>
</dbReference>
<evidence type="ECO:0000256" key="3">
    <source>
        <dbReference type="ARBA" id="ARBA00022777"/>
    </source>
</evidence>
<feature type="domain" description="Polyphosphate kinase-2-related" evidence="4">
    <location>
        <begin position="28"/>
        <end position="265"/>
    </location>
</feature>
<dbReference type="InterPro" id="IPR027417">
    <property type="entry name" value="P-loop_NTPase"/>
</dbReference>
<evidence type="ECO:0000313" key="5">
    <source>
        <dbReference type="EMBL" id="UOE40642.1"/>
    </source>
</evidence>
<dbReference type="InterPro" id="IPR022488">
    <property type="entry name" value="PPK2-related"/>
</dbReference>
<evidence type="ECO:0000256" key="2">
    <source>
        <dbReference type="ARBA" id="ARBA00022679"/>
    </source>
</evidence>
<evidence type="ECO:0000313" key="6">
    <source>
        <dbReference type="Proteomes" id="UP000831460"/>
    </source>
</evidence>
<gene>
    <name evidence="5" type="ORF">MTP09_12140</name>
</gene>
<keyword evidence="3 5" id="KW-0418">Kinase</keyword>
<proteinExistence type="inferred from homology"/>
<evidence type="ECO:0000256" key="1">
    <source>
        <dbReference type="ARBA" id="ARBA00009924"/>
    </source>
</evidence>
<dbReference type="PANTHER" id="PTHR34383:SF3">
    <property type="entry name" value="POLYPHOSPHATE:AMP PHOSPHOTRANSFERASE"/>
    <property type="match status" value="1"/>
</dbReference>
<protein>
    <submittedName>
        <fullName evidence="5">Polyphosphate kinase 2 family protein</fullName>
    </submittedName>
</protein>
<dbReference type="Pfam" id="PF03976">
    <property type="entry name" value="PPK2"/>
    <property type="match status" value="1"/>
</dbReference>
<reference evidence="5 6" key="1">
    <citation type="submission" date="2022-03" db="EMBL/GenBank/DDBJ databases">
        <title>Chryseobacterium sp. isolated from particulate matters in swine house.</title>
        <authorList>
            <person name="Won M."/>
            <person name="Kim S.-J."/>
            <person name="Kwon S.-W."/>
        </authorList>
    </citation>
    <scope>NUCLEOTIDE SEQUENCE [LARGE SCALE GENOMIC DNA]</scope>
    <source>
        <strain evidence="5 6">SC2-2</strain>
    </source>
</reference>
<evidence type="ECO:0000259" key="4">
    <source>
        <dbReference type="Pfam" id="PF03976"/>
    </source>
</evidence>